<gene>
    <name evidence="2" type="primary">Hypp5902</name>
    <name evidence="2" type="ORF">BLAG_LOCUS4060</name>
</gene>
<keyword evidence="3" id="KW-1185">Reference proteome</keyword>
<name>A0A8J9YPC9_BRALA</name>
<keyword evidence="1" id="KW-0732">Signal</keyword>
<protein>
    <submittedName>
        <fullName evidence="2">Hypp5902 protein</fullName>
    </submittedName>
</protein>
<feature type="chain" id="PRO_5035456821" evidence="1">
    <location>
        <begin position="33"/>
        <end position="220"/>
    </location>
</feature>
<dbReference type="InterPro" id="IPR040311">
    <property type="entry name" value="CCDC3"/>
</dbReference>
<evidence type="ECO:0000256" key="1">
    <source>
        <dbReference type="SAM" id="SignalP"/>
    </source>
</evidence>
<dbReference type="SUPFAM" id="SSF50242">
    <property type="entry name" value="TIMP-like"/>
    <property type="match status" value="1"/>
</dbReference>
<accession>A0A8J9YPC9</accession>
<organism evidence="2 3">
    <name type="scientific">Branchiostoma lanceolatum</name>
    <name type="common">Common lancelet</name>
    <name type="synonym">Amphioxus lanceolatum</name>
    <dbReference type="NCBI Taxonomy" id="7740"/>
    <lineage>
        <taxon>Eukaryota</taxon>
        <taxon>Metazoa</taxon>
        <taxon>Chordata</taxon>
        <taxon>Cephalochordata</taxon>
        <taxon>Leptocardii</taxon>
        <taxon>Amphioxiformes</taxon>
        <taxon>Branchiostomatidae</taxon>
        <taxon>Branchiostoma</taxon>
    </lineage>
</organism>
<dbReference type="PANTHER" id="PTHR31663:SF6">
    <property type="entry name" value="COILED-COIL DOMAIN-CONTAINING PROTEIN 3-LIKE"/>
    <property type="match status" value="1"/>
</dbReference>
<evidence type="ECO:0000313" key="2">
    <source>
        <dbReference type="EMBL" id="CAH1239919.1"/>
    </source>
</evidence>
<dbReference type="PANTHER" id="PTHR31663">
    <property type="entry name" value="COILED-COIL DOMAIN-CONTAINING PROTEIN 3"/>
    <property type="match status" value="1"/>
</dbReference>
<dbReference type="AlphaFoldDB" id="A0A8J9YPC9"/>
<reference evidence="2" key="1">
    <citation type="submission" date="2022-01" db="EMBL/GenBank/DDBJ databases">
        <authorList>
            <person name="Braso-Vives M."/>
        </authorList>
    </citation>
    <scope>NUCLEOTIDE SEQUENCE</scope>
</reference>
<dbReference type="EMBL" id="OV696696">
    <property type="protein sequence ID" value="CAH1239919.1"/>
    <property type="molecule type" value="Genomic_DNA"/>
</dbReference>
<proteinExistence type="predicted"/>
<dbReference type="Gene3D" id="2.40.50.120">
    <property type="match status" value="1"/>
</dbReference>
<dbReference type="Proteomes" id="UP000838412">
    <property type="component" value="Chromosome 11"/>
</dbReference>
<dbReference type="InterPro" id="IPR008993">
    <property type="entry name" value="TIMP-like_OB-fold"/>
</dbReference>
<evidence type="ECO:0000313" key="3">
    <source>
        <dbReference type="Proteomes" id="UP000838412"/>
    </source>
</evidence>
<feature type="signal peptide" evidence="1">
    <location>
        <begin position="1"/>
        <end position="32"/>
    </location>
</feature>
<dbReference type="OrthoDB" id="10314549at2759"/>
<sequence length="220" mass="23578">MAVTRACVLGMLSTVMCEVAVLLLLTPLVTDAAVGTVLPNRTCNLLPSPARSSLSQRVYGADIVAYGRIVEKIPQEGQDSVYKAKLDVYCVLKGGALPPSVTVSYLGNVTACSRTQVAVQTRYVLFLRNPRNGLFIPHEVNLQNAAIPADNATLAAVVKVCGIHPELPKGVDRYTQVEDCGNIGARAPDDQCISPMGSSGQVYRIYTVWMFILVVAAVKL</sequence>